<dbReference type="EMBL" id="KV453860">
    <property type="protein sequence ID" value="ODV83935.1"/>
    <property type="molecule type" value="Genomic_DNA"/>
</dbReference>
<dbReference type="InterPro" id="IPR019786">
    <property type="entry name" value="Zinc_finger_PHD-type_CS"/>
</dbReference>
<dbReference type="InterPro" id="IPR001965">
    <property type="entry name" value="Znf_PHD"/>
</dbReference>
<dbReference type="PANTHER" id="PTHR46201">
    <property type="entry name" value="PHD FINGER PROTEIN MALE MEIOCYTE DEATH 1-RELATED"/>
    <property type="match status" value="1"/>
</dbReference>
<evidence type="ECO:0000259" key="6">
    <source>
        <dbReference type="SMART" id="SM00249"/>
    </source>
</evidence>
<keyword evidence="3" id="KW-0862">Zinc</keyword>
<feature type="compositionally biased region" description="Polar residues" evidence="5">
    <location>
        <begin position="523"/>
        <end position="547"/>
    </location>
</feature>
<sequence>MTSVTNHPAENLSNLIDIETKELLLKTPPKLLIEESNYINILNDLRSNPKYCYIIQWLYLMKHLIKLHDSFDVITFEEELLGIATIPLFINNFKIKLIQYLTNYKIDNLSIEFDEKLNQILNSQLNEEYIEYGKLTLFEKIEIIYKLIKLANLKNPDNFRKIIDKFNKPHEDTRVLPIFENIIDNNFKEEYFMLEDCRLYYKKFEFKSIEIPKLRKNYKKLINNNNNNQYETFYLIEPKLIEFKCLTVGIYEFDLYLKNLKLKSGKKTKSIEFKLYNLLKDYINKVLTLDLKKRKQLLARKREIQMQSLLANRKRSSRLEEKELLKKQQDELKRQKDEELREHAAEIRAAKRLKFKESMYANNNNSVINLEESRSERLKKRQEINTTTTTNSSSPENWKFDCICGIKADNYDDGLKMINCDRCNKWQHIDCQTNEIKQLIDDENIEFKFKCSYCIDDLKDDEGEGEDKDVVMNEVIEESITNNQEEEELVKIDQQEEEPIKIDQEEVTEEESVKNDQEEVIEQPNNTEPTQQVIQESVNSNGNSYTV</sequence>
<evidence type="ECO:0000256" key="1">
    <source>
        <dbReference type="ARBA" id="ARBA00022723"/>
    </source>
</evidence>
<dbReference type="AlphaFoldDB" id="A0A1E4SWP7"/>
<evidence type="ECO:0000256" key="3">
    <source>
        <dbReference type="ARBA" id="ARBA00022833"/>
    </source>
</evidence>
<dbReference type="SMART" id="SM00249">
    <property type="entry name" value="PHD"/>
    <property type="match status" value="1"/>
</dbReference>
<dbReference type="OrthoDB" id="303107at2759"/>
<dbReference type="InterPro" id="IPR013083">
    <property type="entry name" value="Znf_RING/FYVE/PHD"/>
</dbReference>
<feature type="domain" description="Zinc finger PHD-type" evidence="6">
    <location>
        <begin position="401"/>
        <end position="455"/>
    </location>
</feature>
<proteinExistence type="predicted"/>
<evidence type="ECO:0000313" key="8">
    <source>
        <dbReference type="Proteomes" id="UP000094801"/>
    </source>
</evidence>
<feature type="region of interest" description="Disordered" evidence="5">
    <location>
        <begin position="488"/>
        <end position="547"/>
    </location>
</feature>
<dbReference type="Gene3D" id="3.30.40.10">
    <property type="entry name" value="Zinc/RING finger domain, C3HC4 (zinc finger)"/>
    <property type="match status" value="1"/>
</dbReference>
<dbReference type="PROSITE" id="PS01359">
    <property type="entry name" value="ZF_PHD_1"/>
    <property type="match status" value="1"/>
</dbReference>
<keyword evidence="4" id="KW-0175">Coiled coil</keyword>
<evidence type="ECO:0000256" key="4">
    <source>
        <dbReference type="SAM" id="Coils"/>
    </source>
</evidence>
<organism evidence="7 8">
    <name type="scientific">[Candida] arabinofermentans NRRL YB-2248</name>
    <dbReference type="NCBI Taxonomy" id="983967"/>
    <lineage>
        <taxon>Eukaryota</taxon>
        <taxon>Fungi</taxon>
        <taxon>Dikarya</taxon>
        <taxon>Ascomycota</taxon>
        <taxon>Saccharomycotina</taxon>
        <taxon>Pichiomycetes</taxon>
        <taxon>Pichiales</taxon>
        <taxon>Pichiaceae</taxon>
        <taxon>Ogataea</taxon>
        <taxon>Ogataea/Candida clade</taxon>
    </lineage>
</organism>
<evidence type="ECO:0000256" key="2">
    <source>
        <dbReference type="ARBA" id="ARBA00022771"/>
    </source>
</evidence>
<dbReference type="InterPro" id="IPR011011">
    <property type="entry name" value="Znf_FYVE_PHD"/>
</dbReference>
<feature type="coiled-coil region" evidence="4">
    <location>
        <begin position="318"/>
        <end position="353"/>
    </location>
</feature>
<keyword evidence="8" id="KW-1185">Reference proteome</keyword>
<dbReference type="SUPFAM" id="SSF57903">
    <property type="entry name" value="FYVE/PHD zinc finger"/>
    <property type="match status" value="1"/>
</dbReference>
<dbReference type="GO" id="GO:0008270">
    <property type="term" value="F:zinc ion binding"/>
    <property type="evidence" value="ECO:0007669"/>
    <property type="project" value="UniProtKB-KW"/>
</dbReference>
<gene>
    <name evidence="7" type="ORF">CANARDRAFT_24635</name>
</gene>
<keyword evidence="1" id="KW-0479">Metal-binding</keyword>
<dbReference type="Proteomes" id="UP000094801">
    <property type="component" value="Unassembled WGS sequence"/>
</dbReference>
<reference evidence="8" key="1">
    <citation type="submission" date="2016-04" db="EMBL/GenBank/DDBJ databases">
        <title>Comparative genomics of biotechnologically important yeasts.</title>
        <authorList>
            <consortium name="DOE Joint Genome Institute"/>
            <person name="Riley R."/>
            <person name="Haridas S."/>
            <person name="Wolfe K.H."/>
            <person name="Lopes M.R."/>
            <person name="Hittinger C.T."/>
            <person name="Goker M."/>
            <person name="Salamov A."/>
            <person name="Wisecaver J."/>
            <person name="Long T.M."/>
            <person name="Aerts A.L."/>
            <person name="Barry K."/>
            <person name="Choi C."/>
            <person name="Clum A."/>
            <person name="Coughlan A.Y."/>
            <person name="Deshpande S."/>
            <person name="Douglass A.P."/>
            <person name="Hanson S.J."/>
            <person name="Klenk H.-P."/>
            <person name="Labutti K."/>
            <person name="Lapidus A."/>
            <person name="Lindquist E."/>
            <person name="Lipzen A."/>
            <person name="Meier-Kolthoff J.P."/>
            <person name="Ohm R.A."/>
            <person name="Otillar R.P."/>
            <person name="Pangilinan J."/>
            <person name="Peng Y."/>
            <person name="Rokas A."/>
            <person name="Rosa C.A."/>
            <person name="Scheuner C."/>
            <person name="Sibirny A.A."/>
            <person name="Slot J.C."/>
            <person name="Stielow J.B."/>
            <person name="Sun H."/>
            <person name="Kurtzman C.P."/>
            <person name="Blackwell M."/>
            <person name="Grigoriev I.V."/>
            <person name="Jeffries T.W."/>
        </authorList>
    </citation>
    <scope>NUCLEOTIDE SEQUENCE [LARGE SCALE GENOMIC DNA]</scope>
    <source>
        <strain evidence="8">NRRL YB-2248</strain>
    </source>
</reference>
<keyword evidence="2" id="KW-0863">Zinc-finger</keyword>
<evidence type="ECO:0000313" key="7">
    <source>
        <dbReference type="EMBL" id="ODV83935.1"/>
    </source>
</evidence>
<evidence type="ECO:0000256" key="5">
    <source>
        <dbReference type="SAM" id="MobiDB-lite"/>
    </source>
</evidence>
<dbReference type="PANTHER" id="PTHR46201:SF9">
    <property type="entry name" value="PHD FINGER PROTEIN MALE MEIOCYTE DEATH 1"/>
    <property type="match status" value="1"/>
</dbReference>
<protein>
    <recommendedName>
        <fullName evidence="6">Zinc finger PHD-type domain-containing protein</fullName>
    </recommendedName>
</protein>
<feature type="compositionally biased region" description="Basic and acidic residues" evidence="5">
    <location>
        <begin position="489"/>
        <end position="504"/>
    </location>
</feature>
<accession>A0A1E4SWP7</accession>
<name>A0A1E4SWP7_9ASCO</name>
<dbReference type="STRING" id="983967.A0A1E4SWP7"/>